<evidence type="ECO:0000313" key="1">
    <source>
        <dbReference type="EMBL" id="RRK33943.1"/>
    </source>
</evidence>
<sequence length="68" mass="8055">MENNQIENNQIEPLSLDIRKTKFTLLKDQQCSLNMQIRLAMQLHDMQTQADLEKELKAVTEQISHMVW</sequence>
<keyword evidence="2" id="KW-1185">Reference proteome</keyword>
<dbReference type="Proteomes" id="UP000274920">
    <property type="component" value="Unassembled WGS sequence"/>
</dbReference>
<gene>
    <name evidence="1" type="ORF">EBB54_23210</name>
</gene>
<reference evidence="1" key="1">
    <citation type="submission" date="2018-10" db="EMBL/GenBank/DDBJ databases">
        <title>Schaedlerella arabinophila gen. nov. sp. nov., isolated from the mouse intestinal tract and comparative analysis with the genome of the closely related altered Schaedler flora strain ASF502.</title>
        <authorList>
            <person name="Miyake S."/>
            <person name="Soh M."/>
            <person name="Seedorf H."/>
        </authorList>
    </citation>
    <scope>NUCLEOTIDE SEQUENCE [LARGE SCALE GENOMIC DNA]</scope>
    <source>
        <strain evidence="1">DSM 106076</strain>
    </source>
</reference>
<name>A0A426DMH2_9FIRM</name>
<dbReference type="EMBL" id="RHJS01000002">
    <property type="protein sequence ID" value="RRK33943.1"/>
    <property type="molecule type" value="Genomic_DNA"/>
</dbReference>
<dbReference type="AlphaFoldDB" id="A0A426DMH2"/>
<evidence type="ECO:0000313" key="2">
    <source>
        <dbReference type="Proteomes" id="UP000274920"/>
    </source>
</evidence>
<organism evidence="1 2">
    <name type="scientific">Schaedlerella arabinosiphila</name>
    <dbReference type="NCBI Taxonomy" id="2044587"/>
    <lineage>
        <taxon>Bacteria</taxon>
        <taxon>Bacillati</taxon>
        <taxon>Bacillota</taxon>
        <taxon>Clostridia</taxon>
        <taxon>Lachnospirales</taxon>
        <taxon>Lachnospiraceae</taxon>
        <taxon>Schaedlerella</taxon>
    </lineage>
</organism>
<protein>
    <submittedName>
        <fullName evidence="1">Uncharacterized protein</fullName>
    </submittedName>
</protein>
<dbReference type="RefSeq" id="WP_125129123.1">
    <property type="nucleotide sequence ID" value="NZ_RHJS01000002.1"/>
</dbReference>
<proteinExistence type="predicted"/>
<accession>A0A426DMH2</accession>
<comment type="caution">
    <text evidence="1">The sequence shown here is derived from an EMBL/GenBank/DDBJ whole genome shotgun (WGS) entry which is preliminary data.</text>
</comment>